<dbReference type="PROSITE" id="PS00585">
    <property type="entry name" value="RIBOSOMAL_S5"/>
    <property type="match status" value="1"/>
</dbReference>
<dbReference type="PANTHER" id="PTHR13718">
    <property type="entry name" value="RIBOSOMAL S SUBUNIT"/>
    <property type="match status" value="1"/>
</dbReference>
<gene>
    <name evidence="8" type="primary">rps5</name>
    <name evidence="11" type="ORF">HA299_01965</name>
</gene>
<dbReference type="NCBIfam" id="TIGR01020">
    <property type="entry name" value="uS5_euk_arch"/>
    <property type="match status" value="1"/>
</dbReference>
<dbReference type="GO" id="GO:0003735">
    <property type="term" value="F:structural constituent of ribosome"/>
    <property type="evidence" value="ECO:0007669"/>
    <property type="project" value="UniProtKB-UniRule"/>
</dbReference>
<evidence type="ECO:0000256" key="6">
    <source>
        <dbReference type="ARBA" id="ARBA00025844"/>
    </source>
</evidence>
<dbReference type="GO" id="GO:0006412">
    <property type="term" value="P:translation"/>
    <property type="evidence" value="ECO:0007669"/>
    <property type="project" value="UniProtKB-UniRule"/>
</dbReference>
<dbReference type="HAMAP" id="MF_01307_A">
    <property type="entry name" value="Ribosomal_uS5_A"/>
    <property type="match status" value="1"/>
</dbReference>
<accession>A0A832VWV7</accession>
<dbReference type="Pfam" id="PF00333">
    <property type="entry name" value="Ribosomal_S5"/>
    <property type="match status" value="1"/>
</dbReference>
<dbReference type="NCBIfam" id="NF003125">
    <property type="entry name" value="PRK04044.1"/>
    <property type="match status" value="1"/>
</dbReference>
<comment type="subunit">
    <text evidence="6 8">Part of the 30S ribosomal subunit. Contacts protein S4.</text>
</comment>
<dbReference type="InterPro" id="IPR020568">
    <property type="entry name" value="Ribosomal_Su5_D2-typ_SF"/>
</dbReference>
<evidence type="ECO:0000256" key="5">
    <source>
        <dbReference type="ARBA" id="ARBA00023274"/>
    </source>
</evidence>
<dbReference type="InterPro" id="IPR013810">
    <property type="entry name" value="Ribosomal_uS5_N"/>
</dbReference>
<dbReference type="PROSITE" id="PS50881">
    <property type="entry name" value="S5_DSRBD"/>
    <property type="match status" value="1"/>
</dbReference>
<keyword evidence="4 8" id="KW-0689">Ribosomal protein</keyword>
<dbReference type="Gene3D" id="3.30.160.20">
    <property type="match status" value="1"/>
</dbReference>
<comment type="similarity">
    <text evidence="1 8 9">Belongs to the universal ribosomal protein uS5 family.</text>
</comment>
<evidence type="ECO:0000256" key="9">
    <source>
        <dbReference type="RuleBase" id="RU003823"/>
    </source>
</evidence>
<dbReference type="Proteomes" id="UP000600363">
    <property type="component" value="Unassembled WGS sequence"/>
</dbReference>
<evidence type="ECO:0000256" key="4">
    <source>
        <dbReference type="ARBA" id="ARBA00022980"/>
    </source>
</evidence>
<evidence type="ECO:0000256" key="8">
    <source>
        <dbReference type="HAMAP-Rule" id="MF_01307"/>
    </source>
</evidence>
<dbReference type="InterPro" id="IPR005324">
    <property type="entry name" value="Ribosomal_uS5_C"/>
</dbReference>
<dbReference type="SUPFAM" id="SSF54211">
    <property type="entry name" value="Ribosomal protein S5 domain 2-like"/>
    <property type="match status" value="1"/>
</dbReference>
<keyword evidence="2 8" id="KW-0699">rRNA-binding</keyword>
<dbReference type="PANTHER" id="PTHR13718:SF4">
    <property type="entry name" value="40S RIBOSOMAL PROTEIN S2"/>
    <property type="match status" value="1"/>
</dbReference>
<dbReference type="Gene3D" id="3.30.230.10">
    <property type="match status" value="1"/>
</dbReference>
<evidence type="ECO:0000256" key="2">
    <source>
        <dbReference type="ARBA" id="ARBA00022730"/>
    </source>
</evidence>
<proteinExistence type="inferred from homology"/>
<name>A0A832VWV7_9EURY</name>
<dbReference type="InterPro" id="IPR047866">
    <property type="entry name" value="Ribosomal_uS5_arc"/>
</dbReference>
<dbReference type="InterPro" id="IPR014721">
    <property type="entry name" value="Ribsml_uS5_D2-typ_fold_subgr"/>
</dbReference>
<dbReference type="InterPro" id="IPR000851">
    <property type="entry name" value="Ribosomal_uS5"/>
</dbReference>
<organism evidence="11 12">
    <name type="scientific">Methermicoccus shengliensis</name>
    <dbReference type="NCBI Taxonomy" id="660064"/>
    <lineage>
        <taxon>Archaea</taxon>
        <taxon>Methanobacteriati</taxon>
        <taxon>Methanobacteriota</taxon>
        <taxon>Stenosarchaea group</taxon>
        <taxon>Methanomicrobia</taxon>
        <taxon>Methanosarcinales</taxon>
        <taxon>Methermicoccaceae</taxon>
        <taxon>Methermicoccus</taxon>
    </lineage>
</organism>
<protein>
    <recommendedName>
        <fullName evidence="7 8">Small ribosomal subunit protein uS5</fullName>
    </recommendedName>
</protein>
<dbReference type="FunFam" id="3.30.230.10:FF:000004">
    <property type="entry name" value="40S ribosomal protein S2"/>
    <property type="match status" value="1"/>
</dbReference>
<keyword evidence="5 8" id="KW-0687">Ribonucleoprotein</keyword>
<evidence type="ECO:0000313" key="11">
    <source>
        <dbReference type="EMBL" id="HIH69377.1"/>
    </source>
</evidence>
<reference evidence="11" key="1">
    <citation type="journal article" date="2020" name="bioRxiv">
        <title>A rank-normalized archaeal taxonomy based on genome phylogeny resolves widespread incomplete and uneven classifications.</title>
        <authorList>
            <person name="Rinke C."/>
            <person name="Chuvochina M."/>
            <person name="Mussig A.J."/>
            <person name="Chaumeil P.-A."/>
            <person name="Waite D.W."/>
            <person name="Whitman W.B."/>
            <person name="Parks D.H."/>
            <person name="Hugenholtz P."/>
        </authorList>
    </citation>
    <scope>NUCLEOTIDE SEQUENCE</scope>
    <source>
        <strain evidence="11">UBA12518</strain>
    </source>
</reference>
<comment type="function">
    <text evidence="8">With S4 and S12 plays an important role in translational accuracy.</text>
</comment>
<evidence type="ECO:0000256" key="1">
    <source>
        <dbReference type="ARBA" id="ARBA00008945"/>
    </source>
</evidence>
<sequence length="229" mass="24647">MSGIRGGRRARGPGAEEIDLSEWKPRTRLGRLVASGEIASIDDALLSGLPLREPEIVDMLLPGLADEVLEVNMVQRMTDSGRRVKFRVTVVVGNSDGYVGVGHGKDVQVGPAIRKGIENAKLNLIKVKRGCGSWECACGTEHSVPFDVVGKCGSVRVKLLPAPQGLGIAAAPTARKVLEMAGIKDVWTRTTGETRTTINFAKATFDALRKVNLMKTPDRIHVGVREGEE</sequence>
<comment type="caution">
    <text evidence="11">The sequence shown here is derived from an EMBL/GenBank/DDBJ whole genome shotgun (WGS) entry which is preliminary data.</text>
</comment>
<keyword evidence="3 8" id="KW-0694">RNA-binding</keyword>
<feature type="domain" description="S5 DRBM" evidence="10">
    <location>
        <begin position="64"/>
        <end position="127"/>
    </location>
</feature>
<dbReference type="FunFam" id="3.30.160.20:FF:000002">
    <property type="entry name" value="40S ribosomal protein S2"/>
    <property type="match status" value="1"/>
</dbReference>
<evidence type="ECO:0000256" key="7">
    <source>
        <dbReference type="ARBA" id="ARBA00035255"/>
    </source>
</evidence>
<dbReference type="Pfam" id="PF03719">
    <property type="entry name" value="Ribosomal_S5_C"/>
    <property type="match status" value="1"/>
</dbReference>
<comment type="domain">
    <text evidence="8">The N-terminal domain interacts with the head of the 30S subunit; the C-terminal domain interacts with the body and contacts protein S4. The interaction surface between S4 and S5 is involved in control of translational fidelity.</text>
</comment>
<dbReference type="GO" id="GO:0019843">
    <property type="term" value="F:rRNA binding"/>
    <property type="evidence" value="ECO:0007669"/>
    <property type="project" value="UniProtKB-UniRule"/>
</dbReference>
<dbReference type="InterPro" id="IPR018192">
    <property type="entry name" value="Ribosomal_uS5_N_CS"/>
</dbReference>
<dbReference type="EMBL" id="DUIH01000009">
    <property type="protein sequence ID" value="HIH69377.1"/>
    <property type="molecule type" value="Genomic_DNA"/>
</dbReference>
<evidence type="ECO:0000259" key="10">
    <source>
        <dbReference type="PROSITE" id="PS50881"/>
    </source>
</evidence>
<dbReference type="SUPFAM" id="SSF54768">
    <property type="entry name" value="dsRNA-binding domain-like"/>
    <property type="match status" value="1"/>
</dbReference>
<evidence type="ECO:0000256" key="3">
    <source>
        <dbReference type="ARBA" id="ARBA00022884"/>
    </source>
</evidence>
<dbReference type="RefSeq" id="WP_052353196.1">
    <property type="nucleotide sequence ID" value="NZ_DUIH01000009.1"/>
</dbReference>
<dbReference type="AlphaFoldDB" id="A0A832VWV7"/>
<dbReference type="InterPro" id="IPR005711">
    <property type="entry name" value="Ribosomal_uS5_euk/arc"/>
</dbReference>
<evidence type="ECO:0000313" key="12">
    <source>
        <dbReference type="Proteomes" id="UP000600363"/>
    </source>
</evidence>
<dbReference type="GO" id="GO:0022627">
    <property type="term" value="C:cytosolic small ribosomal subunit"/>
    <property type="evidence" value="ECO:0007669"/>
    <property type="project" value="TreeGrafter"/>
</dbReference>